<name>A0A5B7KI20_PORTR</name>
<evidence type="ECO:0000256" key="1">
    <source>
        <dbReference type="ARBA" id="ARBA00022723"/>
    </source>
</evidence>
<gene>
    <name evidence="5" type="ORF">E2C01_099910</name>
</gene>
<dbReference type="Proteomes" id="UP000324222">
    <property type="component" value="Unassembled WGS sequence"/>
</dbReference>
<comment type="caution">
    <text evidence="5">The sequence shown here is derived from an EMBL/GenBank/DDBJ whole genome shotgun (WGS) entry which is preliminary data.</text>
</comment>
<dbReference type="GO" id="GO:0008270">
    <property type="term" value="F:zinc ion binding"/>
    <property type="evidence" value="ECO:0007669"/>
    <property type="project" value="UniProtKB-KW"/>
</dbReference>
<evidence type="ECO:0000313" key="5">
    <source>
        <dbReference type="EMBL" id="MPD04235.1"/>
    </source>
</evidence>
<keyword evidence="1" id="KW-0479">Metal-binding</keyword>
<dbReference type="PANTHER" id="PTHR20956">
    <property type="entry name" value="HEH2P"/>
    <property type="match status" value="1"/>
</dbReference>
<evidence type="ECO:0000313" key="6">
    <source>
        <dbReference type="Proteomes" id="UP000324222"/>
    </source>
</evidence>
<reference evidence="5 6" key="1">
    <citation type="submission" date="2019-05" db="EMBL/GenBank/DDBJ databases">
        <title>Another draft genome of Portunus trituberculatus and its Hox gene families provides insights of decapod evolution.</title>
        <authorList>
            <person name="Jeong J.-H."/>
            <person name="Song I."/>
            <person name="Kim S."/>
            <person name="Choi T."/>
            <person name="Kim D."/>
            <person name="Ryu S."/>
            <person name="Kim W."/>
        </authorList>
    </citation>
    <scope>NUCLEOTIDE SEQUENCE [LARGE SCALE GENOMIC DNA]</scope>
    <source>
        <tissue evidence="5">Muscle</tissue>
    </source>
</reference>
<sequence length="178" mass="19366">MAFDSHHDVPMAESMQLQPASYDGTLENYQEEALSVPDISTRPPIPDQYEEDVIGDDSITEVPSVGEEIQISYKLVEGATRGGKNLMVDSLGFSYNKKVLGRKKIQRDGKCTWRCSVRSKALTCPATVYQDGNIFTRGSRPHLHQGKTGAAVTAALTAAAKSLAREKANMFTSATTVP</sequence>
<dbReference type="AlphaFoldDB" id="A0A5B7KI20"/>
<keyword evidence="2" id="KW-0863">Zinc-finger</keyword>
<dbReference type="Gene3D" id="2.20.25.240">
    <property type="match status" value="1"/>
</dbReference>
<dbReference type="InterPro" id="IPR007588">
    <property type="entry name" value="Znf_FLYWCH"/>
</dbReference>
<keyword evidence="3" id="KW-0862">Zinc</keyword>
<evidence type="ECO:0000259" key="4">
    <source>
        <dbReference type="Pfam" id="PF04500"/>
    </source>
</evidence>
<accession>A0A5B7KI20</accession>
<proteinExistence type="predicted"/>
<dbReference type="Pfam" id="PF04500">
    <property type="entry name" value="FLYWCH"/>
    <property type="match status" value="1"/>
</dbReference>
<evidence type="ECO:0000256" key="2">
    <source>
        <dbReference type="ARBA" id="ARBA00022771"/>
    </source>
</evidence>
<keyword evidence="6" id="KW-1185">Reference proteome</keyword>
<dbReference type="PANTHER" id="PTHR20956:SF12">
    <property type="entry name" value="FLYWCH-TYPE DOMAIN-CONTAINING PROTEIN"/>
    <property type="match status" value="1"/>
</dbReference>
<feature type="domain" description="FLYWCH-type" evidence="4">
    <location>
        <begin position="80"/>
        <end position="144"/>
    </location>
</feature>
<protein>
    <recommendedName>
        <fullName evidence="4">FLYWCH-type domain-containing protein</fullName>
    </recommendedName>
</protein>
<dbReference type="EMBL" id="VSRR010140010">
    <property type="protein sequence ID" value="MPD04235.1"/>
    <property type="molecule type" value="Genomic_DNA"/>
</dbReference>
<evidence type="ECO:0000256" key="3">
    <source>
        <dbReference type="ARBA" id="ARBA00022833"/>
    </source>
</evidence>
<organism evidence="5 6">
    <name type="scientific">Portunus trituberculatus</name>
    <name type="common">Swimming crab</name>
    <name type="synonym">Neptunus trituberculatus</name>
    <dbReference type="NCBI Taxonomy" id="210409"/>
    <lineage>
        <taxon>Eukaryota</taxon>
        <taxon>Metazoa</taxon>
        <taxon>Ecdysozoa</taxon>
        <taxon>Arthropoda</taxon>
        <taxon>Crustacea</taxon>
        <taxon>Multicrustacea</taxon>
        <taxon>Malacostraca</taxon>
        <taxon>Eumalacostraca</taxon>
        <taxon>Eucarida</taxon>
        <taxon>Decapoda</taxon>
        <taxon>Pleocyemata</taxon>
        <taxon>Brachyura</taxon>
        <taxon>Eubrachyura</taxon>
        <taxon>Portunoidea</taxon>
        <taxon>Portunidae</taxon>
        <taxon>Portuninae</taxon>
        <taxon>Portunus</taxon>
    </lineage>
</organism>